<feature type="domain" description="Transposase DDE" evidence="2">
    <location>
        <begin position="392"/>
        <end position="525"/>
    </location>
</feature>
<dbReference type="Proteomes" id="UP000001299">
    <property type="component" value="Chromosome 1"/>
</dbReference>
<protein>
    <submittedName>
        <fullName evidence="3">Transposase IS4 family</fullName>
    </submittedName>
</protein>
<keyword evidence="4" id="KW-0614">Plasmid</keyword>
<name>E0RVJ1_BUTPB</name>
<dbReference type="InterPro" id="IPR008490">
    <property type="entry name" value="Transposase_InsH_N"/>
</dbReference>
<reference evidence="3 5" key="1">
    <citation type="journal article" date="2010" name="PLoS ONE">
        <title>The glycobiome of the rumen bacterium Butyrivibrio proteoclasticus B316(T) highlights adaptation to a polysaccharide-rich environment.</title>
        <authorList>
            <person name="Kelly W.J."/>
            <person name="Leahy S.C."/>
            <person name="Altermann E."/>
            <person name="Yeoman C.J."/>
            <person name="Dunne J.C."/>
            <person name="Kong Z."/>
            <person name="Pacheco D.M."/>
            <person name="Li D."/>
            <person name="Noel S.J."/>
            <person name="Moon C.D."/>
            <person name="Cookson A.L."/>
            <person name="Attwood G.T."/>
        </authorList>
    </citation>
    <scope>NUCLEOTIDE SEQUENCE [LARGE SCALE GENOMIC DNA]</scope>
    <source>
        <strain evidence="5">ATCC 51982 / DSM 14932 / B316</strain>
        <strain evidence="3">B316</strain>
        <strain>pCY186</strain>
        <strain>Plasmid pCY186</strain>
        <plasmid evidence="4">pCY186</plasmid>
        <plasmid evidence="5">Plasmid pCY186</plasmid>
    </source>
</reference>
<dbReference type="Pfam" id="PF13751">
    <property type="entry name" value="DDE_Tnp_1_6"/>
    <property type="match status" value="1"/>
</dbReference>
<dbReference type="AlphaFoldDB" id="E0RVJ1"/>
<dbReference type="InterPro" id="IPR047629">
    <property type="entry name" value="IS1182_transpos"/>
</dbReference>
<sequence length="544" mass="63039">MFMRLNKILQGDYTVSSLYHQIKLPLDIEISIPSDDPVRLLSAFVEEMNLSDLYKTYDRIRKGQASPRQMLKIVIYAAMNRIYSSRDIESACKRDINFMYLLDGAPAPDHSTIARFISMHLSQCAKQIMAQVGTILLELGEISGENIFIDGTKIESVANKYTFVWKKAVSKNMIKLTEKICVFCARCEELYGIKVVYNDQISLHTLKRLRKKLYKLKEDEGIEFVHGIGKRKTQLQRSLEALEEYIEKLKEYNHKLYVCGTRNSYSKTDTDATFMRMKEDAMLNGQLKPAYNLQHGVDSEYVTWLDVFPAPTDTITLIPFLKDMESHLTFKYKNIVADAGYESEENYIFIESNEQAAYIKPQNYELSKTRKFRNDISRRENMDYDPESDCYTCRNGQQLPAVSKRTQKSATGYQREVTIYECSSCNNCPYKKDCIKGNNCKTALEDRNKKLSVSRKMEEKRAECLERITSDYGTQLRMNRSIQAEGSFANVKEDMNFRRYLYRGKENVLTQSILLAIGYDINKLHHKIAAERTGTHLFELKKVS</sequence>
<dbReference type="eggNOG" id="COG3666">
    <property type="taxonomic scope" value="Bacteria"/>
</dbReference>
<dbReference type="KEGG" id="bpb:bpr_I2107"/>
<dbReference type="Pfam" id="PF05598">
    <property type="entry name" value="DUF772"/>
    <property type="match status" value="1"/>
</dbReference>
<dbReference type="PANTHER" id="PTHR33408">
    <property type="entry name" value="TRANSPOSASE"/>
    <property type="match status" value="1"/>
</dbReference>
<dbReference type="Proteomes" id="UP000001299">
    <property type="component" value="Plasmid pCY186"/>
</dbReference>
<feature type="domain" description="Transposase InsH N-terminal" evidence="1">
    <location>
        <begin position="28"/>
        <end position="117"/>
    </location>
</feature>
<dbReference type="NCBIfam" id="NF033551">
    <property type="entry name" value="transpos_IS1182"/>
    <property type="match status" value="1"/>
</dbReference>
<proteinExistence type="predicted"/>
<dbReference type="STRING" id="515622.bpr_I2107"/>
<organism evidence="3 5">
    <name type="scientific">Butyrivibrio proteoclasticus (strain ATCC 51982 / DSM 14932 / B316)</name>
    <name type="common">Clostridium proteoclasticum</name>
    <dbReference type="NCBI Taxonomy" id="515622"/>
    <lineage>
        <taxon>Bacteria</taxon>
        <taxon>Bacillati</taxon>
        <taxon>Bacillota</taxon>
        <taxon>Clostridia</taxon>
        <taxon>Lachnospirales</taxon>
        <taxon>Lachnospiraceae</taxon>
        <taxon>Butyrivibrio</taxon>
    </lineage>
</organism>
<dbReference type="PANTHER" id="PTHR33408:SF2">
    <property type="entry name" value="TRANSPOSASE DDE DOMAIN-CONTAINING PROTEIN"/>
    <property type="match status" value="1"/>
</dbReference>
<keyword evidence="5" id="KW-1185">Reference proteome</keyword>
<accession>E0RVJ1</accession>
<dbReference type="EMBL" id="CP001810">
    <property type="protein sequence ID" value="ADL34840.1"/>
    <property type="molecule type" value="Genomic_DNA"/>
</dbReference>
<evidence type="ECO:0000313" key="5">
    <source>
        <dbReference type="Proteomes" id="UP000001299"/>
    </source>
</evidence>
<dbReference type="HOGENOM" id="CLU_021293_0_1_9"/>
<geneLocation type="plasmid" evidence="4 5">
    <name>pCY186</name>
</geneLocation>
<evidence type="ECO:0000259" key="1">
    <source>
        <dbReference type="Pfam" id="PF05598"/>
    </source>
</evidence>
<dbReference type="KEGG" id="bpb:bpr_IV196"/>
<evidence type="ECO:0000313" key="3">
    <source>
        <dbReference type="EMBL" id="ADL34840.1"/>
    </source>
</evidence>
<gene>
    <name evidence="3" type="ordered locus">bpr_I2107</name>
    <name evidence="4" type="ordered locus">bpr_IV196</name>
</gene>
<evidence type="ECO:0000259" key="2">
    <source>
        <dbReference type="Pfam" id="PF13751"/>
    </source>
</evidence>
<dbReference type="InterPro" id="IPR025668">
    <property type="entry name" value="Tnp_DDE_dom"/>
</dbReference>
<dbReference type="EMBL" id="CP001813">
    <property type="protein sequence ID" value="ADL36560.1"/>
    <property type="molecule type" value="Genomic_DNA"/>
</dbReference>
<evidence type="ECO:0000313" key="4">
    <source>
        <dbReference type="EMBL" id="ADL36560.1"/>
    </source>
</evidence>